<dbReference type="PANTHER" id="PTHR10545">
    <property type="entry name" value="DIAMINE N-ACETYLTRANSFERASE"/>
    <property type="match status" value="1"/>
</dbReference>
<dbReference type="PROSITE" id="PS51186">
    <property type="entry name" value="GNAT"/>
    <property type="match status" value="1"/>
</dbReference>
<name>A0A0D1ZVM1_9EURO</name>
<evidence type="ECO:0000313" key="6">
    <source>
        <dbReference type="Proteomes" id="UP000054466"/>
    </source>
</evidence>
<dbReference type="STRING" id="569365.A0A0D1ZVM1"/>
<dbReference type="Proteomes" id="UP000054466">
    <property type="component" value="Unassembled WGS sequence"/>
</dbReference>
<organism evidence="5 6">
    <name type="scientific">Cladophialophora immunda</name>
    <dbReference type="NCBI Taxonomy" id="569365"/>
    <lineage>
        <taxon>Eukaryota</taxon>
        <taxon>Fungi</taxon>
        <taxon>Dikarya</taxon>
        <taxon>Ascomycota</taxon>
        <taxon>Pezizomycotina</taxon>
        <taxon>Eurotiomycetes</taxon>
        <taxon>Chaetothyriomycetidae</taxon>
        <taxon>Chaetothyriales</taxon>
        <taxon>Herpotrichiellaceae</taxon>
        <taxon>Cladophialophora</taxon>
    </lineage>
</organism>
<dbReference type="RefSeq" id="XP_016252457.1">
    <property type="nucleotide sequence ID" value="XM_016390555.1"/>
</dbReference>
<dbReference type="EMBL" id="KN847041">
    <property type="protein sequence ID" value="KIW32241.1"/>
    <property type="molecule type" value="Genomic_DNA"/>
</dbReference>
<keyword evidence="6" id="KW-1185">Reference proteome</keyword>
<dbReference type="GO" id="GO:0008080">
    <property type="term" value="F:N-acetyltransferase activity"/>
    <property type="evidence" value="ECO:0007669"/>
    <property type="project" value="TreeGrafter"/>
</dbReference>
<dbReference type="VEuPathDB" id="FungiDB:PV07_03801"/>
<dbReference type="Gene3D" id="3.40.630.30">
    <property type="match status" value="1"/>
</dbReference>
<dbReference type="HOGENOM" id="CLU_013985_41_2_1"/>
<dbReference type="InterPro" id="IPR016181">
    <property type="entry name" value="Acyl_CoA_acyltransferase"/>
</dbReference>
<evidence type="ECO:0000313" key="5">
    <source>
        <dbReference type="EMBL" id="KIW32241.1"/>
    </source>
</evidence>
<dbReference type="SUPFAM" id="SSF55729">
    <property type="entry name" value="Acyl-CoA N-acyltransferases (Nat)"/>
    <property type="match status" value="1"/>
</dbReference>
<evidence type="ECO:0000259" key="4">
    <source>
        <dbReference type="PROSITE" id="PS51186"/>
    </source>
</evidence>
<gene>
    <name evidence="5" type="ORF">PV07_03801</name>
</gene>
<dbReference type="AlphaFoldDB" id="A0A0D1ZVM1"/>
<dbReference type="Pfam" id="PF00583">
    <property type="entry name" value="Acetyltransf_1"/>
    <property type="match status" value="1"/>
</dbReference>
<keyword evidence="2" id="KW-0808">Transferase</keyword>
<dbReference type="InterPro" id="IPR000182">
    <property type="entry name" value="GNAT_dom"/>
</dbReference>
<protein>
    <recommendedName>
        <fullName evidence="4">N-acetyltransferase domain-containing protein</fullName>
    </recommendedName>
</protein>
<evidence type="ECO:0000256" key="2">
    <source>
        <dbReference type="ARBA" id="ARBA00022679"/>
    </source>
</evidence>
<dbReference type="GeneID" id="27342995"/>
<accession>A0A0D1ZVM1</accession>
<dbReference type="OrthoDB" id="7305308at2759"/>
<evidence type="ECO:0000256" key="1">
    <source>
        <dbReference type="ARBA" id="ARBA00008694"/>
    </source>
</evidence>
<sequence length="203" mass="23206">MAEQETSTYKIRYATERDVPVILHLIRELAIYEKALHEVFATEQSLRESLSFPLDPKDLDKGFTEGYAKTLLICPVPGSTASGGSEQHHPDIHKDGEEEVAGMALYFHNYSTWHARPGIYLEDLFVHPTYRGRGYGTALIRALARECQRLNCRRLEWSVLKWNTPSIDFYQGASVGATRMEEWVGMRVEGERLERLSKMVEGN</sequence>
<dbReference type="InterPro" id="IPR051016">
    <property type="entry name" value="Diverse_Substrate_AcTransf"/>
</dbReference>
<reference evidence="5 6" key="1">
    <citation type="submission" date="2015-01" db="EMBL/GenBank/DDBJ databases">
        <title>The Genome Sequence of Cladophialophora immunda CBS83496.</title>
        <authorList>
            <consortium name="The Broad Institute Genomics Platform"/>
            <person name="Cuomo C."/>
            <person name="de Hoog S."/>
            <person name="Gorbushina A."/>
            <person name="Stielow B."/>
            <person name="Teixiera M."/>
            <person name="Abouelleil A."/>
            <person name="Chapman S.B."/>
            <person name="Priest M."/>
            <person name="Young S.K."/>
            <person name="Wortman J."/>
            <person name="Nusbaum C."/>
            <person name="Birren B."/>
        </authorList>
    </citation>
    <scope>NUCLEOTIDE SEQUENCE [LARGE SCALE GENOMIC DNA]</scope>
    <source>
        <strain evidence="5 6">CBS 83496</strain>
    </source>
</reference>
<feature type="domain" description="N-acetyltransferase" evidence="4">
    <location>
        <begin position="9"/>
        <end position="201"/>
    </location>
</feature>
<proteinExistence type="inferred from homology"/>
<dbReference type="PANTHER" id="PTHR10545:SF29">
    <property type="entry name" value="GH14572P-RELATED"/>
    <property type="match status" value="1"/>
</dbReference>
<evidence type="ECO:0000256" key="3">
    <source>
        <dbReference type="ARBA" id="ARBA00023315"/>
    </source>
</evidence>
<keyword evidence="3" id="KW-0012">Acyltransferase</keyword>
<dbReference type="FunFam" id="3.40.630.30:FF:000064">
    <property type="entry name" value="GNAT family acetyltransferase"/>
    <property type="match status" value="1"/>
</dbReference>
<dbReference type="CDD" id="cd04301">
    <property type="entry name" value="NAT_SF"/>
    <property type="match status" value="1"/>
</dbReference>
<comment type="similarity">
    <text evidence="1">Belongs to the acetyltransferase family.</text>
</comment>